<keyword evidence="3" id="KW-1185">Reference proteome</keyword>
<dbReference type="EMBL" id="FOGB01000004">
    <property type="protein sequence ID" value="SEQ46887.1"/>
    <property type="molecule type" value="Genomic_DNA"/>
</dbReference>
<reference evidence="3" key="1">
    <citation type="submission" date="2016-10" db="EMBL/GenBank/DDBJ databases">
        <authorList>
            <person name="Varghese N."/>
            <person name="Submissions S."/>
        </authorList>
    </citation>
    <scope>NUCLEOTIDE SEQUENCE [LARGE SCALE GENOMIC DNA]</scope>
    <source>
        <strain evidence="3">DSM 18887</strain>
    </source>
</reference>
<dbReference type="RefSeq" id="WP_139203151.1">
    <property type="nucleotide sequence ID" value="NZ_AP025284.1"/>
</dbReference>
<evidence type="ECO:0000256" key="1">
    <source>
        <dbReference type="SAM" id="MobiDB-lite"/>
    </source>
</evidence>
<evidence type="ECO:0000313" key="3">
    <source>
        <dbReference type="Proteomes" id="UP000198749"/>
    </source>
</evidence>
<accession>A0A1H9G9T4</accession>
<feature type="region of interest" description="Disordered" evidence="1">
    <location>
        <begin position="156"/>
        <end position="180"/>
    </location>
</feature>
<dbReference type="STRING" id="355243.SAMN03080615_01562"/>
<dbReference type="AlphaFoldDB" id="A0A1H9G9T4"/>
<organism evidence="2 3">
    <name type="scientific">Amphritea atlantica</name>
    <dbReference type="NCBI Taxonomy" id="355243"/>
    <lineage>
        <taxon>Bacteria</taxon>
        <taxon>Pseudomonadati</taxon>
        <taxon>Pseudomonadota</taxon>
        <taxon>Gammaproteobacteria</taxon>
        <taxon>Oceanospirillales</taxon>
        <taxon>Oceanospirillaceae</taxon>
        <taxon>Amphritea</taxon>
    </lineage>
</organism>
<sequence>MLLPMDRARLCSGSDLTAEKLPYVLRPQNALNTAQRMWANEFERSRLVRFDPVSRHTRHNRRLPFPSSLQNAIRTGQLILLLDDARMITAPVVSQRNGELQTSGLERESLMFRTTIERALKRSSFSSGSVSTPDTVTDAPMSFADSIAVNNRYLLGEDKQAKDKGESKDKAEAGLARSKR</sequence>
<proteinExistence type="predicted"/>
<feature type="compositionally biased region" description="Basic and acidic residues" evidence="1">
    <location>
        <begin position="156"/>
        <end position="172"/>
    </location>
</feature>
<dbReference type="Proteomes" id="UP000198749">
    <property type="component" value="Unassembled WGS sequence"/>
</dbReference>
<evidence type="ECO:0000313" key="2">
    <source>
        <dbReference type="EMBL" id="SEQ46887.1"/>
    </source>
</evidence>
<gene>
    <name evidence="2" type="ORF">SAMN03080615_01562</name>
</gene>
<name>A0A1H9G9T4_9GAMM</name>
<protein>
    <submittedName>
        <fullName evidence="2">Uncharacterized protein</fullName>
    </submittedName>
</protein>